<reference evidence="3" key="1">
    <citation type="journal article" date="2014" name="Front. Microbiol.">
        <title>High frequency of phylogenetically diverse reductive dehalogenase-homologous genes in deep subseafloor sedimentary metagenomes.</title>
        <authorList>
            <person name="Kawai M."/>
            <person name="Futagami T."/>
            <person name="Toyoda A."/>
            <person name="Takaki Y."/>
            <person name="Nishi S."/>
            <person name="Hori S."/>
            <person name="Arai W."/>
            <person name="Tsubouchi T."/>
            <person name="Morono Y."/>
            <person name="Uchiyama I."/>
            <person name="Ito T."/>
            <person name="Fujiyama A."/>
            <person name="Inagaki F."/>
            <person name="Takami H."/>
        </authorList>
    </citation>
    <scope>NUCLEOTIDE SEQUENCE</scope>
    <source>
        <strain evidence="3">Expedition CK06-06</strain>
    </source>
</reference>
<accession>X1LHD6</accession>
<gene>
    <name evidence="2" type="ORF">S06H3_02521</name>
    <name evidence="3" type="ORF">S06H3_02522</name>
</gene>
<evidence type="ECO:0000313" key="3">
    <source>
        <dbReference type="EMBL" id="GAI01795.1"/>
    </source>
</evidence>
<protein>
    <submittedName>
        <fullName evidence="3">Uncharacterized protein</fullName>
    </submittedName>
</protein>
<dbReference type="AlphaFoldDB" id="X1LHD6"/>
<comment type="caution">
    <text evidence="3">The sequence shown here is derived from an EMBL/GenBank/DDBJ whole genome shotgun (WGS) entry which is preliminary data.</text>
</comment>
<evidence type="ECO:0000256" key="1">
    <source>
        <dbReference type="SAM" id="MobiDB-lite"/>
    </source>
</evidence>
<feature type="region of interest" description="Disordered" evidence="1">
    <location>
        <begin position="1"/>
        <end position="28"/>
    </location>
</feature>
<proteinExistence type="predicted"/>
<evidence type="ECO:0000313" key="2">
    <source>
        <dbReference type="EMBL" id="GAI01793.1"/>
    </source>
</evidence>
<dbReference type="EMBL" id="BARV01000748">
    <property type="protein sequence ID" value="GAI01795.1"/>
    <property type="molecule type" value="Genomic_DNA"/>
</dbReference>
<organism evidence="3">
    <name type="scientific">marine sediment metagenome</name>
    <dbReference type="NCBI Taxonomy" id="412755"/>
    <lineage>
        <taxon>unclassified sequences</taxon>
        <taxon>metagenomes</taxon>
        <taxon>ecological metagenomes</taxon>
    </lineage>
</organism>
<dbReference type="EMBL" id="BARV01000748">
    <property type="protein sequence ID" value="GAI01793.1"/>
    <property type="molecule type" value="Genomic_DNA"/>
</dbReference>
<name>X1LHD6_9ZZZZ</name>
<sequence length="54" mass="6509">MSLNKNRLTNRRTRDLQRLGPTRRPIKSIEAESWPVPRNKLRAELSAYYKKRKN</sequence>